<evidence type="ECO:0000313" key="2">
    <source>
        <dbReference type="EMBL" id="MPC83541.1"/>
    </source>
</evidence>
<protein>
    <submittedName>
        <fullName evidence="2">Uncharacterized protein</fullName>
    </submittedName>
</protein>
<name>A0A5B7IDI3_PORTR</name>
<evidence type="ECO:0000256" key="1">
    <source>
        <dbReference type="SAM" id="MobiDB-lite"/>
    </source>
</evidence>
<comment type="caution">
    <text evidence="2">The sequence shown here is derived from an EMBL/GenBank/DDBJ whole genome shotgun (WGS) entry which is preliminary data.</text>
</comment>
<dbReference type="EMBL" id="VSRR010062791">
    <property type="protein sequence ID" value="MPC83541.1"/>
    <property type="molecule type" value="Genomic_DNA"/>
</dbReference>
<feature type="compositionally biased region" description="Basic and acidic residues" evidence="1">
    <location>
        <begin position="38"/>
        <end position="56"/>
    </location>
</feature>
<gene>
    <name evidence="2" type="ORF">E2C01_078253</name>
</gene>
<feature type="region of interest" description="Disordered" evidence="1">
    <location>
        <begin position="35"/>
        <end position="65"/>
    </location>
</feature>
<evidence type="ECO:0000313" key="3">
    <source>
        <dbReference type="Proteomes" id="UP000324222"/>
    </source>
</evidence>
<dbReference type="AlphaFoldDB" id="A0A5B7IDI3"/>
<proteinExistence type="predicted"/>
<dbReference type="Proteomes" id="UP000324222">
    <property type="component" value="Unassembled WGS sequence"/>
</dbReference>
<reference evidence="2 3" key="1">
    <citation type="submission" date="2019-05" db="EMBL/GenBank/DDBJ databases">
        <title>Another draft genome of Portunus trituberculatus and its Hox gene families provides insights of decapod evolution.</title>
        <authorList>
            <person name="Jeong J.-H."/>
            <person name="Song I."/>
            <person name="Kim S."/>
            <person name="Choi T."/>
            <person name="Kim D."/>
            <person name="Ryu S."/>
            <person name="Kim W."/>
        </authorList>
    </citation>
    <scope>NUCLEOTIDE SEQUENCE [LARGE SCALE GENOMIC DNA]</scope>
    <source>
        <tissue evidence="2">Muscle</tissue>
    </source>
</reference>
<organism evidence="2 3">
    <name type="scientific">Portunus trituberculatus</name>
    <name type="common">Swimming crab</name>
    <name type="synonym">Neptunus trituberculatus</name>
    <dbReference type="NCBI Taxonomy" id="210409"/>
    <lineage>
        <taxon>Eukaryota</taxon>
        <taxon>Metazoa</taxon>
        <taxon>Ecdysozoa</taxon>
        <taxon>Arthropoda</taxon>
        <taxon>Crustacea</taxon>
        <taxon>Multicrustacea</taxon>
        <taxon>Malacostraca</taxon>
        <taxon>Eumalacostraca</taxon>
        <taxon>Eucarida</taxon>
        <taxon>Decapoda</taxon>
        <taxon>Pleocyemata</taxon>
        <taxon>Brachyura</taxon>
        <taxon>Eubrachyura</taxon>
        <taxon>Portunoidea</taxon>
        <taxon>Portunidae</taxon>
        <taxon>Portuninae</taxon>
        <taxon>Portunus</taxon>
    </lineage>
</organism>
<sequence length="74" mass="8280">MQWGEVWRGYGSDEGVVKDRVRALVVITLPPPRASRLTGDKRQEEVQDCGQRHKTDGVPGGRASPTRLFILHRG</sequence>
<keyword evidence="3" id="KW-1185">Reference proteome</keyword>
<accession>A0A5B7IDI3</accession>